<accession>A0A5P2G6M0</accession>
<proteinExistence type="predicted"/>
<evidence type="ECO:0000313" key="2">
    <source>
        <dbReference type="Proteomes" id="UP000292424"/>
    </source>
</evidence>
<organism evidence="1 2">
    <name type="scientific">Rhizosphaericola mali</name>
    <dbReference type="NCBI Taxonomy" id="2545455"/>
    <lineage>
        <taxon>Bacteria</taxon>
        <taxon>Pseudomonadati</taxon>
        <taxon>Bacteroidota</taxon>
        <taxon>Chitinophagia</taxon>
        <taxon>Chitinophagales</taxon>
        <taxon>Chitinophagaceae</taxon>
        <taxon>Rhizosphaericola</taxon>
    </lineage>
</organism>
<evidence type="ECO:0000313" key="1">
    <source>
        <dbReference type="EMBL" id="QES88873.1"/>
    </source>
</evidence>
<dbReference type="OrthoDB" id="1286096at2"/>
<dbReference type="EMBL" id="CP044016">
    <property type="protein sequence ID" value="QES88873.1"/>
    <property type="molecule type" value="Genomic_DNA"/>
</dbReference>
<protein>
    <submittedName>
        <fullName evidence="1">Uncharacterized protein</fullName>
    </submittedName>
</protein>
<name>A0A5P2G6M0_9BACT</name>
<dbReference type="AlphaFoldDB" id="A0A5P2G6M0"/>
<sequence>MIPKKRFLYFITDASNRSCYFDGSAIQKTNIPTPLSNTPDGWKDVEIAFGTNDTYFSLQRSFTVPLKFVGDGAKVLRYYMQNGKGYEEELYIVILKWAQDTGIYKLEYKGRIDLSKYSDDPKEGVTLNAIEGGILDYLSSRADTAYDILCDTYATDYSKVEFDGTLLLDRFYYQQTEDGTTQYLTGYKFFYSIPTVYEKNDGDSVGVTYNDSTLFTGYTGAKNANFPNAAEMYNGEDFIFQSLQEDIKVNINGVLSVQMIYQQASYNSNYVNNRVYGFSILVTWPLLDGSGYDMKEYEIQKQILLSKSQLVGFNLSQTIDVPVNGKVFLMMKTTGASNGYSMPIGVQFKQSDFTLSFNSKAINSSSVVLSPLQLLKAIVNKMTDGKFTAESNFFTQNDNIVATCGDSIRNTAYSSSLLNYYLNTSFNDWFQSYNSIYNLGFKVIDNVLWVEPKADLYGGDTILDIGEVSSILVETCTDYLCNTINSGYPAQDYDAKSGKYEFNSEAVWTLPVTTVEKNYDIRSKYRGDAFGIEFIRANLTSTSSSSDTDTTDNEGDTQVFLINTEKTDTYKTFSQSARFSNSGYIWFPYSLDTELDPQYPLLSYYQKVFSASRKFTVSGSANNNGSFYSLGINGVGAIDESQKIAGISVTQNVIDETATLITITFDNPLRTIRRANYTSINGVLDNTVYNVEDMTPKRQVLAHGNYLRSLLYQLPSDSITLSSKDKNQNLVTILNGKTISENASEIVNSLADPLFLPYIFEFTTKVPLTFTELFNAAPKGLIKFSYNGHDLYALPIGTMKYKPATEETQSWKVLCSAKTELNTLFNLSDSGLLITEGMQNSLFISDLNPVQFIRYGFTLNAKYHTANAYKLPFRERITRFMEQPKYVQKWQTNDTINLQFITYGLPTLEIQILDHESNVVSTKMAAYIDDTALTSPYQKQQISIPLGDFEEGIYVMAIMANGTCLAYSECMNIAEDWPETLLFEYYNSLNRLNGYFASWRPSLRCEGLLMPTQPESEFTTYQDDQDNNRMLWGISTPTKVLYIGNQYGVPDWMALKLNEVLLLDRVAIESDLYAKQSDSKFSAQDIEGYPMSYYSITLSQYGNKAGLDISDTVIGDTNQTAVYTLDASAFGQAEGVISTELKED</sequence>
<reference evidence="1 2" key="1">
    <citation type="submission" date="2019-09" db="EMBL/GenBank/DDBJ databases">
        <title>Complete genome sequence of Arachidicoccus sp. B3-10 isolated from apple orchard soil.</title>
        <authorList>
            <person name="Kim H.S."/>
            <person name="Han K.-I."/>
            <person name="Suh M.K."/>
            <person name="Lee K.C."/>
            <person name="Eom M.K."/>
            <person name="Kim J.-S."/>
            <person name="Kang S.W."/>
            <person name="Sin Y."/>
            <person name="Lee J.-S."/>
        </authorList>
    </citation>
    <scope>NUCLEOTIDE SEQUENCE [LARGE SCALE GENOMIC DNA]</scope>
    <source>
        <strain evidence="1 2">B3-10</strain>
    </source>
</reference>
<dbReference type="KEGG" id="arac:E0W69_009465"/>
<dbReference type="Proteomes" id="UP000292424">
    <property type="component" value="Chromosome"/>
</dbReference>
<gene>
    <name evidence="1" type="ORF">E0W69_009465</name>
</gene>
<dbReference type="RefSeq" id="WP_131329821.1">
    <property type="nucleotide sequence ID" value="NZ_CP044016.1"/>
</dbReference>
<keyword evidence="2" id="KW-1185">Reference proteome</keyword>